<reference evidence="9 10" key="1">
    <citation type="journal article" date="2011" name="Genome Biol. Evol.">
        <title>Integration of the genetic map and genome assembly of fugu facilitates insights into distinct features of genome evolution in teleosts and mammals.</title>
        <authorList>
            <person name="Kai W."/>
            <person name="Kikuchi K."/>
            <person name="Tohari S."/>
            <person name="Chew A.K."/>
            <person name="Tay A."/>
            <person name="Fujiwara A."/>
            <person name="Hosoya S."/>
            <person name="Suetake H."/>
            <person name="Naruse K."/>
            <person name="Brenner S."/>
            <person name="Suzuki Y."/>
            <person name="Venkatesh B."/>
        </authorList>
    </citation>
    <scope>NUCLEOTIDE SEQUENCE [LARGE SCALE GENOMIC DNA]</scope>
</reference>
<dbReference type="PIRSF" id="PIRSF002285">
    <property type="entry name" value="Stathmin"/>
    <property type="match status" value="1"/>
</dbReference>
<accession>H2UH23</accession>
<protein>
    <recommendedName>
        <fullName evidence="8">Stathmin</fullName>
    </recommendedName>
</protein>
<evidence type="ECO:0000256" key="5">
    <source>
        <dbReference type="ARBA" id="ARBA00022701"/>
    </source>
</evidence>
<dbReference type="InterPro" id="IPR036002">
    <property type="entry name" value="Stathmin_sf"/>
</dbReference>
<dbReference type="InParanoid" id="H2UH23"/>
<comment type="subcellular location">
    <subcellularLocation>
        <location evidence="1">Cytoplasm</location>
        <location evidence="1">Cytoskeleton</location>
    </subcellularLocation>
</comment>
<proteinExistence type="inferred from homology"/>
<dbReference type="OMA" id="QAHEECE"/>
<keyword evidence="10" id="KW-1185">Reference proteome</keyword>
<dbReference type="AlphaFoldDB" id="H2UH23"/>
<reference evidence="9" key="2">
    <citation type="submission" date="2025-08" db="UniProtKB">
        <authorList>
            <consortium name="Ensembl"/>
        </authorList>
    </citation>
    <scope>IDENTIFICATION</scope>
</reference>
<evidence type="ECO:0000256" key="2">
    <source>
        <dbReference type="ARBA" id="ARBA00006959"/>
    </source>
</evidence>
<dbReference type="Pfam" id="PF00836">
    <property type="entry name" value="Stathmin"/>
    <property type="match status" value="1"/>
</dbReference>
<dbReference type="PANTHER" id="PTHR10104:SF5">
    <property type="entry name" value="STATHMIN"/>
    <property type="match status" value="1"/>
</dbReference>
<dbReference type="GO" id="GO:0007019">
    <property type="term" value="P:microtubule depolymerization"/>
    <property type="evidence" value="ECO:0007669"/>
    <property type="project" value="TreeGrafter"/>
</dbReference>
<gene>
    <name evidence="9" type="primary">LOC101069668</name>
</gene>
<sequence length="145" mass="16568">TAVSGALLSAGFQVKELDRRSSGSAFQLILSPSNAKEAKAKVLLSPERKEISLEEQKKKMAAAEERRKSREFEMLKHFAEVREHEKEVLQKVVEERNTFSKTTQENLAQKMEAYKENRGAQMAALSEKFKARDKKLEEVKKKLSQ</sequence>
<dbReference type="PANTHER" id="PTHR10104">
    <property type="entry name" value="STATHMIN"/>
    <property type="match status" value="1"/>
</dbReference>
<evidence type="ECO:0000313" key="9">
    <source>
        <dbReference type="Ensembl" id="ENSTRUP00000036244.3"/>
    </source>
</evidence>
<dbReference type="PRINTS" id="PR00345">
    <property type="entry name" value="STATHMIN"/>
</dbReference>
<evidence type="ECO:0000256" key="7">
    <source>
        <dbReference type="ARBA" id="ARBA00023212"/>
    </source>
</evidence>
<keyword evidence="6" id="KW-0175">Coiled coil</keyword>
<keyword evidence="5" id="KW-0493">Microtubule</keyword>
<dbReference type="GO" id="GO:0043005">
    <property type="term" value="C:neuron projection"/>
    <property type="evidence" value="ECO:0007669"/>
    <property type="project" value="TreeGrafter"/>
</dbReference>
<dbReference type="GO" id="GO:0015631">
    <property type="term" value="F:tubulin binding"/>
    <property type="evidence" value="ECO:0007669"/>
    <property type="project" value="TreeGrafter"/>
</dbReference>
<dbReference type="SUPFAM" id="SSF101494">
    <property type="entry name" value="Stathmin"/>
    <property type="match status" value="1"/>
</dbReference>
<dbReference type="HOGENOM" id="CLU_102026_1_1_1"/>
<dbReference type="GO" id="GO:0005737">
    <property type="term" value="C:cytoplasm"/>
    <property type="evidence" value="ECO:0007669"/>
    <property type="project" value="TreeGrafter"/>
</dbReference>
<comment type="similarity">
    <text evidence="2 8">Belongs to the stathmin family.</text>
</comment>
<reference evidence="9" key="3">
    <citation type="submission" date="2025-09" db="UniProtKB">
        <authorList>
            <consortium name="Ensembl"/>
        </authorList>
    </citation>
    <scope>IDENTIFICATION</scope>
</reference>
<dbReference type="GO" id="GO:0031175">
    <property type="term" value="P:neuron projection development"/>
    <property type="evidence" value="ECO:0007669"/>
    <property type="project" value="TreeGrafter"/>
</dbReference>
<dbReference type="PROSITE" id="PS51663">
    <property type="entry name" value="STATHMIN_3"/>
    <property type="match status" value="1"/>
</dbReference>
<dbReference type="GeneTree" id="ENSGT01030000234597"/>
<name>H2UH23_TAKRU</name>
<evidence type="ECO:0000256" key="8">
    <source>
        <dbReference type="RuleBase" id="RU004388"/>
    </source>
</evidence>
<evidence type="ECO:0000256" key="6">
    <source>
        <dbReference type="ARBA" id="ARBA00023054"/>
    </source>
</evidence>
<keyword evidence="3" id="KW-0963">Cytoplasm</keyword>
<dbReference type="Ensembl" id="ENSTRUT00000036375.3">
    <property type="protein sequence ID" value="ENSTRUP00000036244.3"/>
    <property type="gene ID" value="ENSTRUG00000014171.3"/>
</dbReference>
<dbReference type="GO" id="GO:0005874">
    <property type="term" value="C:microtubule"/>
    <property type="evidence" value="ECO:0007669"/>
    <property type="project" value="UniProtKB-KW"/>
</dbReference>
<evidence type="ECO:0000256" key="1">
    <source>
        <dbReference type="ARBA" id="ARBA00004245"/>
    </source>
</evidence>
<dbReference type="InterPro" id="IPR000956">
    <property type="entry name" value="Stathmin_fam"/>
</dbReference>
<dbReference type="STRING" id="31033.ENSTRUP00000036244"/>
<dbReference type="Gene3D" id="6.10.280.30">
    <property type="match status" value="1"/>
</dbReference>
<dbReference type="eggNOG" id="KOG1280">
    <property type="taxonomic scope" value="Eukaryota"/>
</dbReference>
<dbReference type="Proteomes" id="UP000005226">
    <property type="component" value="Chromosome 7"/>
</dbReference>
<keyword evidence="7" id="KW-0206">Cytoskeleton</keyword>
<evidence type="ECO:0000256" key="3">
    <source>
        <dbReference type="ARBA" id="ARBA00022490"/>
    </source>
</evidence>
<organism evidence="9 10">
    <name type="scientific">Takifugu rubripes</name>
    <name type="common">Japanese pufferfish</name>
    <name type="synonym">Fugu rubripes</name>
    <dbReference type="NCBI Taxonomy" id="31033"/>
    <lineage>
        <taxon>Eukaryota</taxon>
        <taxon>Metazoa</taxon>
        <taxon>Chordata</taxon>
        <taxon>Craniata</taxon>
        <taxon>Vertebrata</taxon>
        <taxon>Euteleostomi</taxon>
        <taxon>Actinopterygii</taxon>
        <taxon>Neopterygii</taxon>
        <taxon>Teleostei</taxon>
        <taxon>Neoteleostei</taxon>
        <taxon>Acanthomorphata</taxon>
        <taxon>Eupercaria</taxon>
        <taxon>Tetraodontiformes</taxon>
        <taxon>Tetradontoidea</taxon>
        <taxon>Tetraodontidae</taxon>
        <taxon>Takifugu</taxon>
    </lineage>
</organism>
<keyword evidence="4" id="KW-0597">Phosphoprotein</keyword>
<dbReference type="GO" id="GO:0031110">
    <property type="term" value="P:regulation of microtubule polymerization or depolymerization"/>
    <property type="evidence" value="ECO:0007669"/>
    <property type="project" value="InterPro"/>
</dbReference>
<evidence type="ECO:0000313" key="10">
    <source>
        <dbReference type="Proteomes" id="UP000005226"/>
    </source>
</evidence>
<evidence type="ECO:0000256" key="4">
    <source>
        <dbReference type="ARBA" id="ARBA00022553"/>
    </source>
</evidence>